<dbReference type="EMBL" id="PFCN01000033">
    <property type="protein sequence ID" value="PIR70156.1"/>
    <property type="molecule type" value="Genomic_DNA"/>
</dbReference>
<organism evidence="2 3">
    <name type="scientific">Candidatus Niyogibacteria bacterium CG10_big_fil_rev_8_21_14_0_10_42_19</name>
    <dbReference type="NCBI Taxonomy" id="1974725"/>
    <lineage>
        <taxon>Bacteria</taxon>
        <taxon>Candidatus Niyogiibacteriota</taxon>
    </lineage>
</organism>
<evidence type="ECO:0000256" key="1">
    <source>
        <dbReference type="SAM" id="Phobius"/>
    </source>
</evidence>
<gene>
    <name evidence="2" type="ORF">COU46_02710</name>
</gene>
<evidence type="ECO:0000313" key="2">
    <source>
        <dbReference type="EMBL" id="PIR70156.1"/>
    </source>
</evidence>
<dbReference type="Pfam" id="PF18895">
    <property type="entry name" value="T4SS_pilin"/>
    <property type="match status" value="1"/>
</dbReference>
<dbReference type="AlphaFoldDB" id="A0A2H0TF34"/>
<feature type="transmembrane region" description="Helical" evidence="1">
    <location>
        <begin position="26"/>
        <end position="50"/>
    </location>
</feature>
<sequence>MDKLLALTNPLAVDSFPDLVERLARAVTIVAVPAIVLVIIWAGLLFVTASGNETQLKKAKDAFFWGVIGGMVLLGAWGLAIVVSNFGGTL</sequence>
<dbReference type="InterPro" id="IPR043993">
    <property type="entry name" value="T4SS_pilin"/>
</dbReference>
<keyword evidence="1" id="KW-0812">Transmembrane</keyword>
<feature type="transmembrane region" description="Helical" evidence="1">
    <location>
        <begin position="62"/>
        <end position="83"/>
    </location>
</feature>
<protein>
    <submittedName>
        <fullName evidence="2">Uncharacterized protein</fullName>
    </submittedName>
</protein>
<accession>A0A2H0TF34</accession>
<keyword evidence="1" id="KW-1133">Transmembrane helix</keyword>
<name>A0A2H0TF34_9BACT</name>
<proteinExistence type="predicted"/>
<reference evidence="3" key="1">
    <citation type="submission" date="2017-09" db="EMBL/GenBank/DDBJ databases">
        <title>Depth-based differentiation of microbial function through sediment-hosted aquifers and enrichment of novel symbionts in the deep terrestrial subsurface.</title>
        <authorList>
            <person name="Probst A.J."/>
            <person name="Ladd B."/>
            <person name="Jarett J.K."/>
            <person name="Geller-Mcgrath D.E."/>
            <person name="Sieber C.M.K."/>
            <person name="Emerson J.B."/>
            <person name="Anantharaman K."/>
            <person name="Thomas B.C."/>
            <person name="Malmstrom R."/>
            <person name="Stieglmeier M."/>
            <person name="Klingl A."/>
            <person name="Woyke T."/>
            <person name="Ryan C.M."/>
            <person name="Banfield J.F."/>
        </authorList>
    </citation>
    <scope>NUCLEOTIDE SEQUENCE [LARGE SCALE GENOMIC DNA]</scope>
</reference>
<comment type="caution">
    <text evidence="2">The sequence shown here is derived from an EMBL/GenBank/DDBJ whole genome shotgun (WGS) entry which is preliminary data.</text>
</comment>
<evidence type="ECO:0000313" key="3">
    <source>
        <dbReference type="Proteomes" id="UP000229383"/>
    </source>
</evidence>
<dbReference type="Proteomes" id="UP000229383">
    <property type="component" value="Unassembled WGS sequence"/>
</dbReference>
<keyword evidence="1" id="KW-0472">Membrane</keyword>